<dbReference type="SUPFAM" id="SSF51430">
    <property type="entry name" value="NAD(P)-linked oxidoreductase"/>
    <property type="match status" value="1"/>
</dbReference>
<keyword evidence="1" id="KW-0521">NADP</keyword>
<dbReference type="InterPro" id="IPR023210">
    <property type="entry name" value="NADP_OxRdtase_dom"/>
</dbReference>
<sequence length="265" mass="30218">MSIGDQWGQYGMGEMNKDRSFRLLDAFYAAGGNFVDTANAYQDETSERFLGEWMAARGVRDQMVVATKGGQCSTNYKRATDLPQKSTYVGNNMKSLYLSVEASLSKLQTDYIDILYLHWWDWECSIEEVMNGLHHFVAQRKVLFWYAFFWREATARQRQLTPCKGVSDTPAWVVSKANTARGASCSATLSAKSFPWRARKGWRSRRGTSLRQAGSVRMKRRSGGAAGLPQTSGSALPIREGCAKRWRRSPRRWARRASRPWRSRT</sequence>
<dbReference type="InterPro" id="IPR050523">
    <property type="entry name" value="AKR_Detox_Biosynth"/>
</dbReference>
<reference evidence="5" key="1">
    <citation type="submission" date="2020-11" db="EMBL/GenBank/DDBJ databases">
        <authorList>
            <person name="Koelle M."/>
            <person name="Horta M.A.C."/>
            <person name="Nowrousian M."/>
            <person name="Ohm R.A."/>
            <person name="Benz P."/>
            <person name="Pilgard A."/>
        </authorList>
    </citation>
    <scope>NUCLEOTIDE SEQUENCE</scope>
    <source>
        <strain evidence="5">FPRL280</strain>
    </source>
</reference>
<dbReference type="AlphaFoldDB" id="A0A8H7TYZ2"/>
<feature type="domain" description="NADP-dependent oxidoreductase" evidence="4">
    <location>
        <begin position="2"/>
        <end position="139"/>
    </location>
</feature>
<dbReference type="Gene3D" id="3.20.20.100">
    <property type="entry name" value="NADP-dependent oxidoreductase domain"/>
    <property type="match status" value="1"/>
</dbReference>
<name>A0A8H7TYZ2_9APHY</name>
<comment type="caution">
    <text evidence="5">The sequence shown here is derived from an EMBL/GenBank/DDBJ whole genome shotgun (WGS) entry which is preliminary data.</text>
</comment>
<dbReference type="PANTHER" id="PTHR43364">
    <property type="entry name" value="NADH-SPECIFIC METHYLGLYOXAL REDUCTASE-RELATED"/>
    <property type="match status" value="1"/>
</dbReference>
<accession>A0A8H7TYZ2</accession>
<reference evidence="5" key="2">
    <citation type="journal article" name="Front. Microbiol.">
        <title>Degradative Capacity of Two Strains of Rhodonia placenta: From Phenotype to Genotype.</title>
        <authorList>
            <person name="Kolle M."/>
            <person name="Horta M.A.C."/>
            <person name="Nowrousian M."/>
            <person name="Ohm R.A."/>
            <person name="Benz J.P."/>
            <person name="Pilgard A."/>
        </authorList>
    </citation>
    <scope>NUCLEOTIDE SEQUENCE</scope>
    <source>
        <strain evidence="5">FPRL280</strain>
    </source>
</reference>
<evidence type="ECO:0000313" key="5">
    <source>
        <dbReference type="EMBL" id="KAF9807532.1"/>
    </source>
</evidence>
<evidence type="ECO:0000313" key="6">
    <source>
        <dbReference type="Proteomes" id="UP000639403"/>
    </source>
</evidence>
<gene>
    <name evidence="5" type="ORF">IEO21_08173</name>
</gene>
<evidence type="ECO:0000256" key="2">
    <source>
        <dbReference type="ARBA" id="ARBA00038157"/>
    </source>
</evidence>
<proteinExistence type="inferred from homology"/>
<comment type="similarity">
    <text evidence="2">Belongs to the aldo/keto reductase family. Aldo/keto reductase 2 subfamily.</text>
</comment>
<feature type="region of interest" description="Disordered" evidence="3">
    <location>
        <begin position="205"/>
        <end position="241"/>
    </location>
</feature>
<dbReference type="InterPro" id="IPR036812">
    <property type="entry name" value="NAD(P)_OxRdtase_dom_sf"/>
</dbReference>
<organism evidence="5 6">
    <name type="scientific">Rhodonia placenta</name>
    <dbReference type="NCBI Taxonomy" id="104341"/>
    <lineage>
        <taxon>Eukaryota</taxon>
        <taxon>Fungi</taxon>
        <taxon>Dikarya</taxon>
        <taxon>Basidiomycota</taxon>
        <taxon>Agaricomycotina</taxon>
        <taxon>Agaricomycetes</taxon>
        <taxon>Polyporales</taxon>
        <taxon>Adustoporiaceae</taxon>
        <taxon>Rhodonia</taxon>
    </lineage>
</organism>
<dbReference type="Pfam" id="PF00248">
    <property type="entry name" value="Aldo_ket_red"/>
    <property type="match status" value="1"/>
</dbReference>
<protein>
    <recommendedName>
        <fullName evidence="4">NADP-dependent oxidoreductase domain-containing protein</fullName>
    </recommendedName>
</protein>
<dbReference type="Proteomes" id="UP000639403">
    <property type="component" value="Unassembled WGS sequence"/>
</dbReference>
<dbReference type="EMBL" id="JADOXO010000271">
    <property type="protein sequence ID" value="KAF9807532.1"/>
    <property type="molecule type" value="Genomic_DNA"/>
</dbReference>
<evidence type="ECO:0000256" key="1">
    <source>
        <dbReference type="ARBA" id="ARBA00022857"/>
    </source>
</evidence>
<evidence type="ECO:0000259" key="4">
    <source>
        <dbReference type="Pfam" id="PF00248"/>
    </source>
</evidence>
<dbReference type="PANTHER" id="PTHR43364:SF7">
    <property type="entry name" value="NADP-DEPENDENT OXIDOREDUCTASE DOMAIN-CONTAINING PROTEIN-RELATED"/>
    <property type="match status" value="1"/>
</dbReference>
<evidence type="ECO:0000256" key="3">
    <source>
        <dbReference type="SAM" id="MobiDB-lite"/>
    </source>
</evidence>